<dbReference type="RefSeq" id="WP_312743290.1">
    <property type="nucleotide sequence ID" value="NZ_CP116968.1"/>
</dbReference>
<gene>
    <name evidence="1" type="ORF">PQG83_16375</name>
</gene>
<evidence type="ECO:0000313" key="1">
    <source>
        <dbReference type="EMBL" id="WNM61314.1"/>
    </source>
</evidence>
<accession>A0AA96GFF0</accession>
<dbReference type="Proteomes" id="UP001302494">
    <property type="component" value="Chromosome"/>
</dbReference>
<protein>
    <submittedName>
        <fullName evidence="1">Uncharacterized protein</fullName>
    </submittedName>
</protein>
<dbReference type="AlphaFoldDB" id="A0AA96GFF0"/>
<organism evidence="1 2">
    <name type="scientific">Candidatus Nitrospira neomarina</name>
    <dbReference type="NCBI Taxonomy" id="3020899"/>
    <lineage>
        <taxon>Bacteria</taxon>
        <taxon>Pseudomonadati</taxon>
        <taxon>Nitrospirota</taxon>
        <taxon>Nitrospiria</taxon>
        <taxon>Nitrospirales</taxon>
        <taxon>Nitrospiraceae</taxon>
        <taxon>Nitrospira</taxon>
    </lineage>
</organism>
<dbReference type="KEGG" id="nneo:PQG83_16375"/>
<proteinExistence type="predicted"/>
<dbReference type="EMBL" id="CP116968">
    <property type="protein sequence ID" value="WNM61314.1"/>
    <property type="molecule type" value="Genomic_DNA"/>
</dbReference>
<keyword evidence="2" id="KW-1185">Reference proteome</keyword>
<reference evidence="1 2" key="1">
    <citation type="submission" date="2023-01" db="EMBL/GenBank/DDBJ databases">
        <title>Cultivation and genomic characterization of new, ubiquitous marine nitrite-oxidizing bacteria from the Nitrospirales.</title>
        <authorList>
            <person name="Mueller A.J."/>
            <person name="Daebeler A."/>
            <person name="Herbold C.W."/>
            <person name="Kirkegaard R.H."/>
            <person name="Daims H."/>
        </authorList>
    </citation>
    <scope>NUCLEOTIDE SEQUENCE [LARGE SCALE GENOMIC DNA]</scope>
    <source>
        <strain evidence="1 2">DK</strain>
    </source>
</reference>
<sequence>MIRICAWCRQEGKAGILGRNPGESGEINEPVSHGICHDHGIRLRQAFTRNLGPRPLSTATLSPSSASY</sequence>
<name>A0AA96GFF0_9BACT</name>
<evidence type="ECO:0000313" key="2">
    <source>
        <dbReference type="Proteomes" id="UP001302494"/>
    </source>
</evidence>